<proteinExistence type="predicted"/>
<evidence type="ECO:0000313" key="3">
    <source>
        <dbReference type="Proteomes" id="UP000183915"/>
    </source>
</evidence>
<dbReference type="Proteomes" id="UP000183915">
    <property type="component" value="Unassembled WGS sequence"/>
</dbReference>
<protein>
    <recommendedName>
        <fullName evidence="4">Molecular chaperone</fullName>
    </recommendedName>
</protein>
<accession>A0ABY0Y5D7</accession>
<organism evidence="2 3">
    <name type="scientific">Pseudomonas kilonensis</name>
    <dbReference type="NCBI Taxonomy" id="132476"/>
    <lineage>
        <taxon>Bacteria</taxon>
        <taxon>Pseudomonadati</taxon>
        <taxon>Pseudomonadota</taxon>
        <taxon>Gammaproteobacteria</taxon>
        <taxon>Pseudomonadales</taxon>
        <taxon>Pseudomonadaceae</taxon>
        <taxon>Pseudomonas</taxon>
    </lineage>
</organism>
<evidence type="ECO:0008006" key="4">
    <source>
        <dbReference type="Google" id="ProtNLM"/>
    </source>
</evidence>
<feature type="region of interest" description="Disordered" evidence="1">
    <location>
        <begin position="604"/>
        <end position="635"/>
    </location>
</feature>
<dbReference type="EMBL" id="FNTT01000001">
    <property type="protein sequence ID" value="SEC95094.1"/>
    <property type="molecule type" value="Genomic_DNA"/>
</dbReference>
<evidence type="ECO:0000313" key="2">
    <source>
        <dbReference type="EMBL" id="SEC95094.1"/>
    </source>
</evidence>
<comment type="caution">
    <text evidence="2">The sequence shown here is derived from an EMBL/GenBank/DDBJ whole genome shotgun (WGS) entry which is preliminary data.</text>
</comment>
<reference evidence="2 3" key="1">
    <citation type="submission" date="2016-10" db="EMBL/GenBank/DDBJ databases">
        <authorList>
            <person name="Varghese N."/>
            <person name="Submissions S."/>
        </authorList>
    </citation>
    <scope>NUCLEOTIDE SEQUENCE [LARGE SCALE GENOMIC DNA]</scope>
    <source>
        <strain evidence="2 3">BS3780</strain>
    </source>
</reference>
<gene>
    <name evidence="2" type="ORF">SAMN04490188_0434</name>
</gene>
<name>A0ABY0Y5D7_9PSED</name>
<sequence>MNDDAVQKKPRRLHREQALLPQHIQGNAPACQLLELEHHVYFPPEPVHGMNETSPLQLLRVLTPTQSRLSFCDATPKDLKRWIANLPKANIGETARLLYQALGELNQLLTPSDNRLQLLELLRPEVYYVCKHLERHFLQQAIVLDDRSRKIVNLCQALQTQLAMGYKQIVTRIASKYTKDRARLLSTALQRALHALNGPLLRASQLYSPVPEGLWLDLHQLYRIACLHRLQHLSVSDELASQVHQLNAEQTYVVALLLGASRSNQLRQSQIGRLTEVLESWSQWVKLDPATSATSLFAVAPELDVGPRYRSKFRAEQQPTLQGFDPQPLVRVIATHLEQPAEHSLPVPSGMSIDTLHHLHAAWGEAAERSFQRTEGNGTLTLCVGMSALHYYLGGERSFNEILKSPTTRKARFEASPSKTNDTWGQAFDAAPAGDSDLLPYEEIEYPVNPADDDGTSSDNQHHFPTYDLPIINHSPGGYCLGWPKEVPEQLQAGEMIGIRDTSDQAWSVAVVRWIRQVRNGAMQMGIELVAPHAQPCGLQLVREKNEHGHYLRGLLLPEISAIDLPPTMIAPRLPFQEGQHVLINTNGQERRAGLDRRVTSTHSFNQFSYHPEDSAETGDGGDQEGNFDSLWKSL</sequence>
<evidence type="ECO:0000256" key="1">
    <source>
        <dbReference type="SAM" id="MobiDB-lite"/>
    </source>
</evidence>
<keyword evidence="3" id="KW-1185">Reference proteome</keyword>